<reference evidence="2 3" key="1">
    <citation type="journal article" date="2013" name="Genome Announc.">
        <title>Whole-Genome Shotgun Assembly and Analysis of the Genome of Streptomyces mobaraensis DSM 40847, a Strain for Industrial Production of Microbial Transglutaminase.</title>
        <authorList>
            <person name="Yang H."/>
            <person name="He T."/>
            <person name="Wu W."/>
            <person name="Zhu W."/>
            <person name="Lu B."/>
            <person name="Sun W."/>
        </authorList>
    </citation>
    <scope>NUCLEOTIDE SEQUENCE [LARGE SCALE GENOMIC DNA]</scope>
    <source>
        <strain evidence="2 3">DSM 40847</strain>
    </source>
</reference>
<evidence type="ECO:0000313" key="2">
    <source>
        <dbReference type="EMBL" id="EME97623.1"/>
    </source>
</evidence>
<dbReference type="eggNOG" id="COG1680">
    <property type="taxonomic scope" value="Bacteria"/>
</dbReference>
<organism evidence="2 3">
    <name type="scientific">Streptomyces mobaraensis (strain ATCC 29032 / DSM 40847 / JCM 4168 / NBRC 13819 / NCIMB 11159 / IPCR 16-22)</name>
    <dbReference type="NCBI Taxonomy" id="1223523"/>
    <lineage>
        <taxon>Bacteria</taxon>
        <taxon>Bacillati</taxon>
        <taxon>Actinomycetota</taxon>
        <taxon>Actinomycetes</taxon>
        <taxon>Kitasatosporales</taxon>
        <taxon>Streptomycetaceae</taxon>
        <taxon>Streptomyces</taxon>
    </lineage>
</organism>
<dbReference type="PATRIC" id="fig|1223523.3.peg.5191"/>
<protein>
    <submittedName>
        <fullName evidence="2">Beta-lactamase</fullName>
    </submittedName>
</protein>
<dbReference type="Pfam" id="PF00144">
    <property type="entry name" value="Beta-lactamase"/>
    <property type="match status" value="1"/>
</dbReference>
<dbReference type="PANTHER" id="PTHR43319">
    <property type="entry name" value="BETA-LACTAMASE-RELATED"/>
    <property type="match status" value="1"/>
</dbReference>
<dbReference type="InterPro" id="IPR052907">
    <property type="entry name" value="Beta-lactamase/esterase"/>
</dbReference>
<dbReference type="SUPFAM" id="SSF56601">
    <property type="entry name" value="beta-lactamase/transpeptidase-like"/>
    <property type="match status" value="1"/>
</dbReference>
<evidence type="ECO:0000313" key="3">
    <source>
        <dbReference type="Proteomes" id="UP000011740"/>
    </source>
</evidence>
<name>M2ZXY1_STRM1</name>
<dbReference type="Gene3D" id="3.40.710.10">
    <property type="entry name" value="DD-peptidase/beta-lactamase superfamily"/>
    <property type="match status" value="1"/>
</dbReference>
<feature type="domain" description="Beta-lactamase-related" evidence="1">
    <location>
        <begin position="36"/>
        <end position="355"/>
    </location>
</feature>
<dbReference type="InterPro" id="IPR001466">
    <property type="entry name" value="Beta-lactam-related"/>
</dbReference>
<dbReference type="AlphaFoldDB" id="M2ZXY1"/>
<proteinExistence type="predicted"/>
<dbReference type="RefSeq" id="WP_004951587.1">
    <property type="nucleotide sequence ID" value="NZ_AORZ01000110.1"/>
</dbReference>
<evidence type="ECO:0000259" key="1">
    <source>
        <dbReference type="Pfam" id="PF00144"/>
    </source>
</evidence>
<dbReference type="EMBL" id="AORZ01000110">
    <property type="protein sequence ID" value="EME97623.1"/>
    <property type="molecule type" value="Genomic_DNA"/>
</dbReference>
<gene>
    <name evidence="2" type="ORF">H340_25577</name>
</gene>
<sequence length="385" mass="40437">MPVTGGIDVRGTVAQGYEEVRDEFAAVLAREPDGLDAQLAVHRRGHRVVDLWGGPEASGDSLFGLYSSAKGAAHLIVAMLVQDGVLDLDRTVAHYWPEFAAGGKGSVTLRQLLAHQAGVVGVDGGLTLAELADDRLLAARLAAQEPYWTPGTAYGYHGFVIGALTGEVVRRVTGRSIQELYEEWVRVPFGLDFHLGLPEALEPRYLPVQPVRRTPDQHEAPAPAPGSVVAVAFNLDADPPTDLVDFANSRAVRALGPASTGGVGSARGLAAMYAAAIGVLDGRPPLLRPDTVAEFARLHTPGVDLVTGERDHFGLGFEAQGRRYPFLGPDAFGHSGAVGAQSFADPGSGIAYAYTRRRFAFGGGGGAPENHRLGASVLRAAAATD</sequence>
<dbReference type="PANTHER" id="PTHR43319:SF3">
    <property type="entry name" value="BETA-LACTAMASE-RELATED DOMAIN-CONTAINING PROTEIN"/>
    <property type="match status" value="1"/>
</dbReference>
<dbReference type="STRING" id="1223523.H340_25577"/>
<comment type="caution">
    <text evidence="2">The sequence shown here is derived from an EMBL/GenBank/DDBJ whole genome shotgun (WGS) entry which is preliminary data.</text>
</comment>
<dbReference type="Proteomes" id="UP000011740">
    <property type="component" value="Unassembled WGS sequence"/>
</dbReference>
<dbReference type="InterPro" id="IPR012338">
    <property type="entry name" value="Beta-lactam/transpept-like"/>
</dbReference>
<accession>M2ZXY1</accession>